<keyword evidence="2" id="KW-1185">Reference proteome</keyword>
<proteinExistence type="predicted"/>
<name>A0A2H3AXE5_9AGAR</name>
<dbReference type="AlphaFoldDB" id="A0A2H3AXE5"/>
<reference evidence="2" key="1">
    <citation type="journal article" date="2017" name="Nat. Ecol. Evol.">
        <title>Genome expansion and lineage-specific genetic innovations in the forest pathogenic fungi Armillaria.</title>
        <authorList>
            <person name="Sipos G."/>
            <person name="Prasanna A.N."/>
            <person name="Walter M.C."/>
            <person name="O'Connor E."/>
            <person name="Balint B."/>
            <person name="Krizsan K."/>
            <person name="Kiss B."/>
            <person name="Hess J."/>
            <person name="Varga T."/>
            <person name="Slot J."/>
            <person name="Riley R."/>
            <person name="Boka B."/>
            <person name="Rigling D."/>
            <person name="Barry K."/>
            <person name="Lee J."/>
            <person name="Mihaltcheva S."/>
            <person name="LaButti K."/>
            <person name="Lipzen A."/>
            <person name="Waldron R."/>
            <person name="Moloney N.M."/>
            <person name="Sperisen C."/>
            <person name="Kredics L."/>
            <person name="Vagvoelgyi C."/>
            <person name="Patrignani A."/>
            <person name="Fitzpatrick D."/>
            <person name="Nagy I."/>
            <person name="Doyle S."/>
            <person name="Anderson J.B."/>
            <person name="Grigoriev I.V."/>
            <person name="Gueldener U."/>
            <person name="Muensterkoetter M."/>
            <person name="Nagy L.G."/>
        </authorList>
    </citation>
    <scope>NUCLEOTIDE SEQUENCE [LARGE SCALE GENOMIC DNA]</scope>
    <source>
        <strain evidence="2">28-4</strain>
    </source>
</reference>
<sequence>MSMNAIIKPRPPLFHLKSRREKAVERAQRLCVRLSALGKSSSSQEVTLPLLVAPGYSEKTAARQSIHPSPSFIPSSVSIHDKVLDEPIPTLRPPVLPLLRKKSSQDGTLALAAGNMEKIQMQGSMEYGPVPPPPQRGQHPPSLVPSSTVVHAAFGRINSPPSIPVLPNNLIRSHAPLLTDTRLSPQGNPPEYELVHPPPGPPQQFRHGPPLGPYYLPNMYAPPLPPLVLPLQAHLALPADQSLIIHRLTSDDAPLRPFLRFCLTTICLMVERHWDVYRQYYCDSLARLPPSTKFTEAAECIAYRNMAAIDLAMMALTQLGFLVSHPKLFSFALEWFSVRTRNGTSQKTSRLPYQASLLSALESQPRFYTPWTALPDIDKIYYELKASLETHPTPFLSRPPQLSVRVILLGQTVHWTLTAHLVLVPGDGLQSIPLLVTPRALLEVLTYIFSRLLPLGDPHVTASSSWVDIHSFRSVMDRYLSGPGNFHWILESYTGANTHVNMCRGPKPIAKLAYKQSFTRPNHLKHIGPLLWNIRSHRRWTGKRSTSVKIGNPISITLGTTRRKTTIFIQKNGGSDNIEKRIKLDLKLNALGEILNRGASGRKDVVRW</sequence>
<evidence type="ECO:0000313" key="2">
    <source>
        <dbReference type="Proteomes" id="UP000218334"/>
    </source>
</evidence>
<evidence type="ECO:0000313" key="1">
    <source>
        <dbReference type="EMBL" id="PBK59522.1"/>
    </source>
</evidence>
<accession>A0A2H3AXE5</accession>
<gene>
    <name evidence="1" type="ORF">ARMSODRAFT_983007</name>
</gene>
<protein>
    <submittedName>
        <fullName evidence="1">Uncharacterized protein</fullName>
    </submittedName>
</protein>
<dbReference type="EMBL" id="KZ293503">
    <property type="protein sequence ID" value="PBK59522.1"/>
    <property type="molecule type" value="Genomic_DNA"/>
</dbReference>
<organism evidence="1 2">
    <name type="scientific">Armillaria solidipes</name>
    <dbReference type="NCBI Taxonomy" id="1076256"/>
    <lineage>
        <taxon>Eukaryota</taxon>
        <taxon>Fungi</taxon>
        <taxon>Dikarya</taxon>
        <taxon>Basidiomycota</taxon>
        <taxon>Agaricomycotina</taxon>
        <taxon>Agaricomycetes</taxon>
        <taxon>Agaricomycetidae</taxon>
        <taxon>Agaricales</taxon>
        <taxon>Marasmiineae</taxon>
        <taxon>Physalacriaceae</taxon>
        <taxon>Armillaria</taxon>
    </lineage>
</organism>
<dbReference type="Proteomes" id="UP000218334">
    <property type="component" value="Unassembled WGS sequence"/>
</dbReference>